<dbReference type="OrthoDB" id="5242221at2"/>
<dbReference type="PROSITE" id="PS51186">
    <property type="entry name" value="GNAT"/>
    <property type="match status" value="1"/>
</dbReference>
<dbReference type="Proteomes" id="UP000680750">
    <property type="component" value="Chromosome"/>
</dbReference>
<proteinExistence type="inferred from homology"/>
<sequence length="174" mass="19151">MPGTRLVRADDAAALTDLVVRNRDFLAPWMPLRDAEFYTVAGQRAVIEDELDRYGRGITLPRLIVDDDGAVIGRCYLNGIVYGAFRSCSVAYWVDAGCNGRGVATAALRELIRVAFGELGLHRMQAETLVANAGSQRVLTRCGFVRIGTAPDYLKIAGRWQEHVLWQLIAPTGE</sequence>
<evidence type="ECO:0000256" key="3">
    <source>
        <dbReference type="ARBA" id="ARBA00038502"/>
    </source>
</evidence>
<organism evidence="5 6">
    <name type="scientific">Actinocatenispora sera</name>
    <dbReference type="NCBI Taxonomy" id="390989"/>
    <lineage>
        <taxon>Bacteria</taxon>
        <taxon>Bacillati</taxon>
        <taxon>Actinomycetota</taxon>
        <taxon>Actinomycetes</taxon>
        <taxon>Micromonosporales</taxon>
        <taxon>Micromonosporaceae</taxon>
        <taxon>Actinocatenispora</taxon>
    </lineage>
</organism>
<name>A0A810KTC6_9ACTN</name>
<comment type="similarity">
    <text evidence="3">Belongs to the acetyltransferase family. RimJ subfamily.</text>
</comment>
<dbReference type="AlphaFoldDB" id="A0A810KTC6"/>
<dbReference type="SUPFAM" id="SSF55729">
    <property type="entry name" value="Acyl-CoA N-acyltransferases (Nat)"/>
    <property type="match status" value="1"/>
</dbReference>
<evidence type="ECO:0000256" key="1">
    <source>
        <dbReference type="ARBA" id="ARBA00022679"/>
    </source>
</evidence>
<dbReference type="EMBL" id="AP023354">
    <property type="protein sequence ID" value="BCJ26483.1"/>
    <property type="molecule type" value="Genomic_DNA"/>
</dbReference>
<feature type="domain" description="N-acetyltransferase" evidence="4">
    <location>
        <begin position="16"/>
        <end position="171"/>
    </location>
</feature>
<keyword evidence="2" id="KW-0012">Acyltransferase</keyword>
<dbReference type="Gene3D" id="3.40.630.30">
    <property type="match status" value="1"/>
</dbReference>
<dbReference type="PANTHER" id="PTHR43792">
    <property type="entry name" value="GNAT FAMILY, PUTATIVE (AFU_ORTHOLOGUE AFUA_3G00765)-RELATED-RELATED"/>
    <property type="match status" value="1"/>
</dbReference>
<gene>
    <name evidence="5" type="ORF">Asera_05910</name>
</gene>
<keyword evidence="1" id="KW-0808">Transferase</keyword>
<dbReference type="InterPro" id="IPR000182">
    <property type="entry name" value="GNAT_dom"/>
</dbReference>
<accession>A0A810KTC6</accession>
<dbReference type="RefSeq" id="WP_030446949.1">
    <property type="nucleotide sequence ID" value="NZ_AP023354.1"/>
</dbReference>
<protein>
    <recommendedName>
        <fullName evidence="4">N-acetyltransferase domain-containing protein</fullName>
    </recommendedName>
</protein>
<evidence type="ECO:0000259" key="4">
    <source>
        <dbReference type="PROSITE" id="PS51186"/>
    </source>
</evidence>
<evidence type="ECO:0000313" key="5">
    <source>
        <dbReference type="EMBL" id="BCJ26483.1"/>
    </source>
</evidence>
<keyword evidence="6" id="KW-1185">Reference proteome</keyword>
<dbReference type="KEGG" id="aser:Asera_05910"/>
<dbReference type="PANTHER" id="PTHR43792:SF8">
    <property type="entry name" value="[RIBOSOMAL PROTEIN US5]-ALANINE N-ACETYLTRANSFERASE"/>
    <property type="match status" value="1"/>
</dbReference>
<dbReference type="InterPro" id="IPR051531">
    <property type="entry name" value="N-acetyltransferase"/>
</dbReference>
<evidence type="ECO:0000313" key="6">
    <source>
        <dbReference type="Proteomes" id="UP000680750"/>
    </source>
</evidence>
<evidence type="ECO:0000256" key="2">
    <source>
        <dbReference type="ARBA" id="ARBA00023315"/>
    </source>
</evidence>
<dbReference type="GO" id="GO:0005737">
    <property type="term" value="C:cytoplasm"/>
    <property type="evidence" value="ECO:0007669"/>
    <property type="project" value="TreeGrafter"/>
</dbReference>
<dbReference type="InterPro" id="IPR016181">
    <property type="entry name" value="Acyl_CoA_acyltransferase"/>
</dbReference>
<dbReference type="Pfam" id="PF13302">
    <property type="entry name" value="Acetyltransf_3"/>
    <property type="match status" value="1"/>
</dbReference>
<reference evidence="5" key="1">
    <citation type="submission" date="2020-08" db="EMBL/GenBank/DDBJ databases">
        <title>Whole genome shotgun sequence of Actinocatenispora sera NBRC 101916.</title>
        <authorList>
            <person name="Komaki H."/>
            <person name="Tamura T."/>
        </authorList>
    </citation>
    <scope>NUCLEOTIDE SEQUENCE</scope>
    <source>
        <strain evidence="5">NBRC 101916</strain>
    </source>
</reference>
<dbReference type="GO" id="GO:0008999">
    <property type="term" value="F:protein-N-terminal-alanine acetyltransferase activity"/>
    <property type="evidence" value="ECO:0007669"/>
    <property type="project" value="TreeGrafter"/>
</dbReference>